<dbReference type="Proteomes" id="UP001302443">
    <property type="component" value="Chromosome"/>
</dbReference>
<organism evidence="2 3">
    <name type="scientific">Providencia zhijiangensis</name>
    <dbReference type="NCBI Taxonomy" id="3053982"/>
    <lineage>
        <taxon>Bacteria</taxon>
        <taxon>Pseudomonadati</taxon>
        <taxon>Pseudomonadota</taxon>
        <taxon>Gammaproteobacteria</taxon>
        <taxon>Enterobacterales</taxon>
        <taxon>Morganellaceae</taxon>
        <taxon>Providencia</taxon>
    </lineage>
</organism>
<evidence type="ECO:0000313" key="2">
    <source>
        <dbReference type="EMBL" id="WPA90979.1"/>
    </source>
</evidence>
<dbReference type="RefSeq" id="WP_318626472.1">
    <property type="nucleotide sequence ID" value="NZ_CP135990.1"/>
</dbReference>
<dbReference type="EMBL" id="CP135990">
    <property type="protein sequence ID" value="WPA90979.1"/>
    <property type="molecule type" value="Genomic_DNA"/>
</dbReference>
<evidence type="ECO:0000256" key="1">
    <source>
        <dbReference type="SAM" id="Coils"/>
    </source>
</evidence>
<sequence>MGWLSNIISSGASLISSGLHTIKNVTKTVYNTTKETVTKAVSWMADKAEVFIGSVKDVWNKVKPIINNVVRPLIQSAIQVTSFRYPWITAGLTALDKALEYLVKWDQTDLAKRIAHAIEWTIQRAKELKNAYLTEEELEKAQEHEAALREAKYKVQGEAKKAVDVATLINHHFQLSTRIKDLLDNVQIDDFEHYLRLRASQKLLKNMESKLENTQNIDEINEDDIFIMETANELLKREPNLSDEAMMRLDNIIMIRFSKKLIPFVFEEMIMAWSFNLKDLEKEWKKLNTEFSEQQVIQRRLNVALKLDDLTEEQNLELQDLNRRLPQLEATMTLKRKRTNEMRHYVYAAEGFLQMLEKDPEEFVDQEYLMEDSNEVGKIIIDCAQFGKKWEELTVDEQTLVIDFSNIFKNDSELREKQLIEVAA</sequence>
<accession>A0ABZ0MY66</accession>
<feature type="coiled-coil region" evidence="1">
    <location>
        <begin position="311"/>
        <end position="338"/>
    </location>
</feature>
<evidence type="ECO:0000313" key="3">
    <source>
        <dbReference type="Proteomes" id="UP001302443"/>
    </source>
</evidence>
<reference evidence="2 3" key="1">
    <citation type="submission" date="2023-09" db="EMBL/GenBank/DDBJ databases">
        <title>Genomic Revisitation and Reclassification of the Genus Providencia.</title>
        <authorList>
            <person name="Dong X."/>
        </authorList>
    </citation>
    <scope>NUCLEOTIDE SEQUENCE [LARGE SCALE GENOMIC DNA]</scope>
    <source>
        <strain evidence="2 3">D4759</strain>
    </source>
</reference>
<keyword evidence="1" id="KW-0175">Coiled coil</keyword>
<name>A0ABZ0MY66_9GAMM</name>
<proteinExistence type="predicted"/>
<gene>
    <name evidence="2" type="ORF">QS795_010820</name>
</gene>
<protein>
    <submittedName>
        <fullName evidence="2">Uncharacterized protein</fullName>
    </submittedName>
</protein>
<keyword evidence="3" id="KW-1185">Reference proteome</keyword>